<evidence type="ECO:0000313" key="6">
    <source>
        <dbReference type="EMBL" id="OXM82716.1"/>
    </source>
</evidence>
<dbReference type="AlphaFoldDB" id="A0A229UH39"/>
<organism evidence="6 7">
    <name type="scientific">Paenibacillus rigui</name>
    <dbReference type="NCBI Taxonomy" id="554312"/>
    <lineage>
        <taxon>Bacteria</taxon>
        <taxon>Bacillati</taxon>
        <taxon>Bacillota</taxon>
        <taxon>Bacilli</taxon>
        <taxon>Bacillales</taxon>
        <taxon>Paenibacillaceae</taxon>
        <taxon>Paenibacillus</taxon>
    </lineage>
</organism>
<keyword evidence="3" id="KW-0328">Glycosyltransferase</keyword>
<dbReference type="InterPro" id="IPR011990">
    <property type="entry name" value="TPR-like_helical_dom_sf"/>
</dbReference>
<evidence type="ECO:0000313" key="7">
    <source>
        <dbReference type="Proteomes" id="UP000215509"/>
    </source>
</evidence>
<evidence type="ECO:0000256" key="1">
    <source>
        <dbReference type="ARBA" id="ARBA00004776"/>
    </source>
</evidence>
<dbReference type="PANTHER" id="PTHR43179:SF12">
    <property type="entry name" value="GALACTOFURANOSYLTRANSFERASE GLFT2"/>
    <property type="match status" value="1"/>
</dbReference>
<protein>
    <recommendedName>
        <fullName evidence="5">Glycosyltransferase 2-like domain-containing protein</fullName>
    </recommendedName>
</protein>
<dbReference type="CDD" id="cd04186">
    <property type="entry name" value="GT_2_like_c"/>
    <property type="match status" value="1"/>
</dbReference>
<evidence type="ECO:0000256" key="2">
    <source>
        <dbReference type="ARBA" id="ARBA00006739"/>
    </source>
</evidence>
<dbReference type="EMBL" id="NMQW01000057">
    <property type="protein sequence ID" value="OXM82716.1"/>
    <property type="molecule type" value="Genomic_DNA"/>
</dbReference>
<gene>
    <name evidence="6" type="ORF">CF651_29025</name>
</gene>
<keyword evidence="7" id="KW-1185">Reference proteome</keyword>
<evidence type="ECO:0000259" key="5">
    <source>
        <dbReference type="Pfam" id="PF00535"/>
    </source>
</evidence>
<dbReference type="Pfam" id="PF00535">
    <property type="entry name" value="Glycos_transf_2"/>
    <property type="match status" value="2"/>
</dbReference>
<dbReference type="SUPFAM" id="SSF48452">
    <property type="entry name" value="TPR-like"/>
    <property type="match status" value="1"/>
</dbReference>
<reference evidence="6 7" key="1">
    <citation type="submission" date="2017-07" db="EMBL/GenBank/DDBJ databases">
        <title>Genome sequencing and assembly of Paenibacillus rigui.</title>
        <authorList>
            <person name="Mayilraj S."/>
        </authorList>
    </citation>
    <scope>NUCLEOTIDE SEQUENCE [LARGE SCALE GENOMIC DNA]</scope>
    <source>
        <strain evidence="6 7">JCM 16352</strain>
    </source>
</reference>
<dbReference type="InterPro" id="IPR029044">
    <property type="entry name" value="Nucleotide-diphossugar_trans"/>
</dbReference>
<dbReference type="GO" id="GO:0016757">
    <property type="term" value="F:glycosyltransferase activity"/>
    <property type="evidence" value="ECO:0007669"/>
    <property type="project" value="UniProtKB-KW"/>
</dbReference>
<dbReference type="InterPro" id="IPR001173">
    <property type="entry name" value="Glyco_trans_2-like"/>
</dbReference>
<dbReference type="Gene3D" id="1.25.40.10">
    <property type="entry name" value="Tetratricopeptide repeat domain"/>
    <property type="match status" value="1"/>
</dbReference>
<sequence>MKTSIIMLTHNQLELTKQCLESIRKHTPEDYEIIVVDNGSTDETVDFLKTQEDVVLLCNEANVGFPKGCNQGAQAASGDHLLFLNNDTVVTKGWLHRMLRALYSREDIGVVGPVSNFVSGYQRIDVPYKDLSQLDAFAEAYSEENDGRTLQVRRLVGFCLLIKRSVFEEIGAFDETFGLGNYEDDDLCFRAAHAGYALLIVQDAFVHHVGHGTVHHLENANLSQLLDNNRRRAMEKWGVSFQRELFKPIVTISLCMIVKNEEDAIARCLDSVKQLVDEIIIVDTGSTDQTKAIVSRYTDKVYDFEWIDDFAAARNYAFSLAGKNYILWLDADDVLKPEDQDKLQELKRTLSMDVDSVTMKYHLAFDAEGNVTAMLRRNRLVKRSKGFRWYGAVHEYLQVGGHIIDSDVAVTHLGDHRESDRNLNIYEKRLAKGEQFSPRDLYYYANELKDHGRFSDALIYYRKFLDTKAGWIEDVVAACGKMADCYHNLGDEEKELEMTFLSFLYDTPRAEACCRIGFRFLQKQDWRKAVFWYELATNTPEPASSWGMTNTSCRTWLPHLQLCVCYDRMGQHEKAYHHNELARGFRPQHPSILYNKTYLEGILAKTAKQE</sequence>
<accession>A0A229UH39</accession>
<evidence type="ECO:0000256" key="3">
    <source>
        <dbReference type="ARBA" id="ARBA00022676"/>
    </source>
</evidence>
<comment type="pathway">
    <text evidence="1">Cell wall biogenesis; cell wall polysaccharide biosynthesis.</text>
</comment>
<dbReference type="Proteomes" id="UP000215509">
    <property type="component" value="Unassembled WGS sequence"/>
</dbReference>
<dbReference type="CDD" id="cd02511">
    <property type="entry name" value="Beta4Glucosyltransferase"/>
    <property type="match status" value="1"/>
</dbReference>
<feature type="domain" description="Glycosyltransferase 2-like" evidence="5">
    <location>
        <begin position="4"/>
        <end position="171"/>
    </location>
</feature>
<keyword evidence="4" id="KW-0808">Transferase</keyword>
<name>A0A229UH39_9BACL</name>
<comment type="caution">
    <text evidence="6">The sequence shown here is derived from an EMBL/GenBank/DDBJ whole genome shotgun (WGS) entry which is preliminary data.</text>
</comment>
<dbReference type="Gene3D" id="3.90.550.10">
    <property type="entry name" value="Spore Coat Polysaccharide Biosynthesis Protein SpsA, Chain A"/>
    <property type="match status" value="2"/>
</dbReference>
<feature type="domain" description="Glycosyltransferase 2-like" evidence="5">
    <location>
        <begin position="253"/>
        <end position="347"/>
    </location>
</feature>
<evidence type="ECO:0000256" key="4">
    <source>
        <dbReference type="ARBA" id="ARBA00022679"/>
    </source>
</evidence>
<dbReference type="PANTHER" id="PTHR43179">
    <property type="entry name" value="RHAMNOSYLTRANSFERASE WBBL"/>
    <property type="match status" value="1"/>
</dbReference>
<dbReference type="SUPFAM" id="SSF53448">
    <property type="entry name" value="Nucleotide-diphospho-sugar transferases"/>
    <property type="match status" value="2"/>
</dbReference>
<proteinExistence type="inferred from homology"/>
<comment type="similarity">
    <text evidence="2">Belongs to the glycosyltransferase 2 family.</text>
</comment>